<dbReference type="Proteomes" id="UP001595729">
    <property type="component" value="Unassembled WGS sequence"/>
</dbReference>
<sequence>MNLSAQRPWITPVVIGAFLLSAVTGMLMFFHLDSGLNKTAHEWLSWAMVIGVGLHVLLNMPAFKRYLKQTTGRVVIGAFALILALSFIPAGGSSGSEPGFAPPVRALAKAPITVLAQVAGTSTEDLKAKLQAQGLTVTSDQQSVADLVGPDLRKQIGTISKVLPAAKS</sequence>
<reference evidence="4" key="1">
    <citation type="journal article" date="2019" name="Int. J. Syst. Evol. Microbiol.">
        <title>The Global Catalogue of Microorganisms (GCM) 10K type strain sequencing project: providing services to taxonomists for standard genome sequencing and annotation.</title>
        <authorList>
            <consortium name="The Broad Institute Genomics Platform"/>
            <consortium name="The Broad Institute Genome Sequencing Center for Infectious Disease"/>
            <person name="Wu L."/>
            <person name="Ma J."/>
        </authorList>
    </citation>
    <scope>NUCLEOTIDE SEQUENCE [LARGE SCALE GENOMIC DNA]</scope>
    <source>
        <strain evidence="4">KCTC 42501</strain>
    </source>
</reference>
<comment type="caution">
    <text evidence="3">The sequence shown here is derived from an EMBL/GenBank/DDBJ whole genome shotgun (WGS) entry which is preliminary data.</text>
</comment>
<dbReference type="Pfam" id="PF14358">
    <property type="entry name" value="DUF4405"/>
    <property type="match status" value="1"/>
</dbReference>
<organism evidence="3 4">
    <name type="scientific">Hydrogenophaga luteola</name>
    <dbReference type="NCBI Taxonomy" id="1591122"/>
    <lineage>
        <taxon>Bacteria</taxon>
        <taxon>Pseudomonadati</taxon>
        <taxon>Pseudomonadota</taxon>
        <taxon>Betaproteobacteria</taxon>
        <taxon>Burkholderiales</taxon>
        <taxon>Comamonadaceae</taxon>
        <taxon>Hydrogenophaga</taxon>
    </lineage>
</organism>
<proteinExistence type="predicted"/>
<keyword evidence="1" id="KW-1133">Transmembrane helix</keyword>
<keyword evidence="1" id="KW-0812">Transmembrane</keyword>
<accession>A0ABV7W2X6</accession>
<dbReference type="RefSeq" id="WP_382172880.1">
    <property type="nucleotide sequence ID" value="NZ_JBHRXX010000002.1"/>
</dbReference>
<keyword evidence="1" id="KW-0472">Membrane</keyword>
<name>A0ABV7W2X6_9BURK</name>
<keyword evidence="4" id="KW-1185">Reference proteome</keyword>
<feature type="transmembrane region" description="Helical" evidence="1">
    <location>
        <begin position="74"/>
        <end position="92"/>
    </location>
</feature>
<dbReference type="InterPro" id="IPR025517">
    <property type="entry name" value="DUF4405"/>
</dbReference>
<evidence type="ECO:0000256" key="1">
    <source>
        <dbReference type="SAM" id="Phobius"/>
    </source>
</evidence>
<evidence type="ECO:0000313" key="4">
    <source>
        <dbReference type="Proteomes" id="UP001595729"/>
    </source>
</evidence>
<protein>
    <submittedName>
        <fullName evidence="3">DUF4405 domain-containing protein</fullName>
    </submittedName>
</protein>
<feature type="domain" description="Flavinylation-associated cytochrome" evidence="2">
    <location>
        <begin position="9"/>
        <end position="59"/>
    </location>
</feature>
<feature type="transmembrane region" description="Helical" evidence="1">
    <location>
        <begin position="9"/>
        <end position="31"/>
    </location>
</feature>
<gene>
    <name evidence="3" type="ORF">ACFOPI_08365</name>
</gene>
<evidence type="ECO:0000313" key="3">
    <source>
        <dbReference type="EMBL" id="MFC3683603.1"/>
    </source>
</evidence>
<dbReference type="EMBL" id="JBHRXX010000002">
    <property type="protein sequence ID" value="MFC3683603.1"/>
    <property type="molecule type" value="Genomic_DNA"/>
</dbReference>
<evidence type="ECO:0000259" key="2">
    <source>
        <dbReference type="Pfam" id="PF14358"/>
    </source>
</evidence>
<feature type="transmembrane region" description="Helical" evidence="1">
    <location>
        <begin position="43"/>
        <end position="62"/>
    </location>
</feature>